<proteinExistence type="inferred from homology"/>
<dbReference type="PANTHER" id="PTHR13822">
    <property type="entry name" value="ATP SYNTHASE DELTA/EPSILON CHAIN"/>
    <property type="match status" value="1"/>
</dbReference>
<evidence type="ECO:0000256" key="8">
    <source>
        <dbReference type="ARBA" id="ARBA00023196"/>
    </source>
</evidence>
<dbReference type="NCBIfam" id="TIGR01216">
    <property type="entry name" value="ATP_synt_epsi"/>
    <property type="match status" value="1"/>
</dbReference>
<evidence type="ECO:0000256" key="6">
    <source>
        <dbReference type="ARBA" id="ARBA00023065"/>
    </source>
</evidence>
<dbReference type="InterPro" id="IPR020546">
    <property type="entry name" value="ATP_synth_F1_dsu/esu_N"/>
</dbReference>
<dbReference type="GO" id="GO:0045259">
    <property type="term" value="C:proton-transporting ATP synthase complex"/>
    <property type="evidence" value="ECO:0007669"/>
    <property type="project" value="UniProtKB-KW"/>
</dbReference>
<evidence type="ECO:0000256" key="7">
    <source>
        <dbReference type="ARBA" id="ARBA00023136"/>
    </source>
</evidence>
<dbReference type="Gene3D" id="2.60.15.10">
    <property type="entry name" value="F0F1 ATP synthase delta/epsilon subunit, N-terminal"/>
    <property type="match status" value="1"/>
</dbReference>
<keyword evidence="9 10" id="KW-0066">ATP synthesis</keyword>
<comment type="subcellular location">
    <subcellularLocation>
        <location evidence="10">Cell membrane</location>
        <topology evidence="10">Peripheral membrane protein</topology>
    </subcellularLocation>
    <subcellularLocation>
        <location evidence="2">Endomembrane system</location>
        <topology evidence="2">Peripheral membrane protein</topology>
    </subcellularLocation>
</comment>
<keyword evidence="6 10" id="KW-0406">Ion transport</keyword>
<dbReference type="GO" id="GO:0005886">
    <property type="term" value="C:plasma membrane"/>
    <property type="evidence" value="ECO:0007669"/>
    <property type="project" value="UniProtKB-SubCell"/>
</dbReference>
<dbReference type="GO" id="GO:0012505">
    <property type="term" value="C:endomembrane system"/>
    <property type="evidence" value="ECO:0007669"/>
    <property type="project" value="UniProtKB-SubCell"/>
</dbReference>
<dbReference type="RefSeq" id="WP_085869527.1">
    <property type="nucleotide sequence ID" value="NZ_FWFQ01000024.1"/>
</dbReference>
<comment type="function">
    <text evidence="1 10">Produces ATP from ADP in the presence of a proton gradient across the membrane.</text>
</comment>
<evidence type="ECO:0000256" key="10">
    <source>
        <dbReference type="HAMAP-Rule" id="MF_00530"/>
    </source>
</evidence>
<dbReference type="GO" id="GO:0005524">
    <property type="term" value="F:ATP binding"/>
    <property type="evidence" value="ECO:0007669"/>
    <property type="project" value="UniProtKB-UniRule"/>
</dbReference>
<dbReference type="EMBL" id="FWFQ01000024">
    <property type="protein sequence ID" value="SLN57236.1"/>
    <property type="molecule type" value="Genomic_DNA"/>
</dbReference>
<evidence type="ECO:0000256" key="4">
    <source>
        <dbReference type="ARBA" id="ARBA00022448"/>
    </source>
</evidence>
<gene>
    <name evidence="10 13" type="primary">atpC</name>
    <name evidence="13" type="ORF">PSA7680_02998</name>
</gene>
<feature type="domain" description="ATP synthase F1 complex delta/epsilon subunit N-terminal" evidence="12">
    <location>
        <begin position="5"/>
        <end position="83"/>
    </location>
</feature>
<organism evidence="13 14">
    <name type="scientific">Pseudoruegeria aquimaris</name>
    <dbReference type="NCBI Taxonomy" id="393663"/>
    <lineage>
        <taxon>Bacteria</taxon>
        <taxon>Pseudomonadati</taxon>
        <taxon>Pseudomonadota</taxon>
        <taxon>Alphaproteobacteria</taxon>
        <taxon>Rhodobacterales</taxon>
        <taxon>Roseobacteraceae</taxon>
        <taxon>Pseudoruegeria</taxon>
    </lineage>
</organism>
<evidence type="ECO:0000256" key="2">
    <source>
        <dbReference type="ARBA" id="ARBA00004184"/>
    </source>
</evidence>
<dbReference type="InterPro" id="IPR036771">
    <property type="entry name" value="ATPsynth_dsu/esu_N"/>
</dbReference>
<evidence type="ECO:0000256" key="5">
    <source>
        <dbReference type="ARBA" id="ARBA00022781"/>
    </source>
</evidence>
<reference evidence="13 14" key="1">
    <citation type="submission" date="2017-03" db="EMBL/GenBank/DDBJ databases">
        <authorList>
            <person name="Afonso C.L."/>
            <person name="Miller P.J."/>
            <person name="Scott M.A."/>
            <person name="Spackman E."/>
            <person name="Goraichik I."/>
            <person name="Dimitrov K.M."/>
            <person name="Suarez D.L."/>
            <person name="Swayne D.E."/>
        </authorList>
    </citation>
    <scope>NUCLEOTIDE SEQUENCE [LARGE SCALE GENOMIC DNA]</scope>
    <source>
        <strain evidence="13 14">CECT 7680</strain>
    </source>
</reference>
<dbReference type="Pfam" id="PF02823">
    <property type="entry name" value="ATP-synt_DE_N"/>
    <property type="match status" value="1"/>
</dbReference>
<keyword evidence="7 10" id="KW-0472">Membrane</keyword>
<dbReference type="AlphaFoldDB" id="A0A1Y5T9R7"/>
<dbReference type="Proteomes" id="UP000193409">
    <property type="component" value="Unassembled WGS sequence"/>
</dbReference>
<keyword evidence="10" id="KW-1003">Cell membrane</keyword>
<keyword evidence="14" id="KW-1185">Reference proteome</keyword>
<protein>
    <recommendedName>
        <fullName evidence="10">ATP synthase epsilon chain</fullName>
    </recommendedName>
    <alternativeName>
        <fullName evidence="10">ATP synthase F1 sector epsilon subunit</fullName>
    </alternativeName>
    <alternativeName>
        <fullName evidence="10">F-ATPase epsilon subunit</fullName>
    </alternativeName>
</protein>
<keyword evidence="5 10" id="KW-0375">Hydrogen ion transport</keyword>
<evidence type="ECO:0000313" key="13">
    <source>
        <dbReference type="EMBL" id="SLN57236.1"/>
    </source>
</evidence>
<comment type="similarity">
    <text evidence="3 10 11">Belongs to the ATPase epsilon chain family.</text>
</comment>
<dbReference type="GO" id="GO:0046933">
    <property type="term" value="F:proton-transporting ATP synthase activity, rotational mechanism"/>
    <property type="evidence" value="ECO:0007669"/>
    <property type="project" value="UniProtKB-UniRule"/>
</dbReference>
<dbReference type="CDD" id="cd12152">
    <property type="entry name" value="F1-ATPase_delta"/>
    <property type="match status" value="1"/>
</dbReference>
<evidence type="ECO:0000313" key="14">
    <source>
        <dbReference type="Proteomes" id="UP000193409"/>
    </source>
</evidence>
<keyword evidence="4 10" id="KW-0813">Transport</keyword>
<dbReference type="OrthoDB" id="9799969at2"/>
<evidence type="ECO:0000256" key="3">
    <source>
        <dbReference type="ARBA" id="ARBA00005712"/>
    </source>
</evidence>
<sequence length="130" mass="13618">MAETMQFDLVSPERSLASLAATEVQIPGADGDMTAMPGHSPVITSLRPGVVRIKTAEGEKDFVVTSGFAEITATSVSVIAERAHPGTEVTKADLEDVLTEARAKAEAAVEDKDGAEKFVADLVALMDAMD</sequence>
<evidence type="ECO:0000259" key="12">
    <source>
        <dbReference type="Pfam" id="PF02823"/>
    </source>
</evidence>
<name>A0A1Y5T9R7_9RHOB</name>
<evidence type="ECO:0000256" key="1">
    <source>
        <dbReference type="ARBA" id="ARBA00003543"/>
    </source>
</evidence>
<dbReference type="NCBIfam" id="NF009978">
    <property type="entry name" value="PRK13443.1"/>
    <property type="match status" value="1"/>
</dbReference>
<evidence type="ECO:0000256" key="9">
    <source>
        <dbReference type="ARBA" id="ARBA00023310"/>
    </source>
</evidence>
<comment type="subunit">
    <text evidence="10 11">F-type ATPases have 2 components, CF(1) - the catalytic core - and CF(0) - the membrane proton channel. CF(1) has five subunits: alpha(3), beta(3), gamma(1), delta(1), epsilon(1). CF(0) has three main subunits: a, b and c.</text>
</comment>
<dbReference type="InterPro" id="IPR001469">
    <property type="entry name" value="ATP_synth_F1_dsu/esu"/>
</dbReference>
<dbReference type="PANTHER" id="PTHR13822:SF10">
    <property type="entry name" value="ATP SYNTHASE EPSILON CHAIN, CHLOROPLASTIC"/>
    <property type="match status" value="1"/>
</dbReference>
<dbReference type="HAMAP" id="MF_00530">
    <property type="entry name" value="ATP_synth_epsil_bac"/>
    <property type="match status" value="1"/>
</dbReference>
<evidence type="ECO:0000256" key="11">
    <source>
        <dbReference type="RuleBase" id="RU003656"/>
    </source>
</evidence>
<dbReference type="SUPFAM" id="SSF51344">
    <property type="entry name" value="Epsilon subunit of F1F0-ATP synthase N-terminal domain"/>
    <property type="match status" value="1"/>
</dbReference>
<keyword evidence="8 10" id="KW-0139">CF(1)</keyword>
<accession>A0A1Y5T9R7</accession>